<dbReference type="EMBL" id="BOOA01000020">
    <property type="protein sequence ID" value="GIH24577.1"/>
    <property type="molecule type" value="Genomic_DNA"/>
</dbReference>
<feature type="region of interest" description="Disordered" evidence="1">
    <location>
        <begin position="1"/>
        <end position="22"/>
    </location>
</feature>
<sequence length="106" mass="11466">MRTTPPPRPEPGPADPPPVGRVGEGVISLPAVMAQRLSSGVVTLVRPYDVAPRMTLRSHVQGGIHARGIIAAEHAKRYFREDKFQGSDNCISRITGARYRNIGPAN</sequence>
<comment type="caution">
    <text evidence="2">The sequence shown here is derived from an EMBL/GenBank/DDBJ whole genome shotgun (WGS) entry which is preliminary data.</text>
</comment>
<dbReference type="AlphaFoldDB" id="A0A919Q925"/>
<dbReference type="Proteomes" id="UP000640052">
    <property type="component" value="Unassembled WGS sequence"/>
</dbReference>
<proteinExistence type="predicted"/>
<organism evidence="2 3">
    <name type="scientific">Acrocarpospora phusangensis</name>
    <dbReference type="NCBI Taxonomy" id="1070424"/>
    <lineage>
        <taxon>Bacteria</taxon>
        <taxon>Bacillati</taxon>
        <taxon>Actinomycetota</taxon>
        <taxon>Actinomycetes</taxon>
        <taxon>Streptosporangiales</taxon>
        <taxon>Streptosporangiaceae</taxon>
        <taxon>Acrocarpospora</taxon>
    </lineage>
</organism>
<gene>
    <name evidence="2" type="ORF">Aph01nite_28870</name>
</gene>
<keyword evidence="3" id="KW-1185">Reference proteome</keyword>
<name>A0A919Q925_9ACTN</name>
<reference evidence="2" key="1">
    <citation type="submission" date="2021-01" db="EMBL/GenBank/DDBJ databases">
        <title>Whole genome shotgun sequence of Acrocarpospora phusangensis NBRC 108782.</title>
        <authorList>
            <person name="Komaki H."/>
            <person name="Tamura T."/>
        </authorList>
    </citation>
    <scope>NUCLEOTIDE SEQUENCE</scope>
    <source>
        <strain evidence="2">NBRC 108782</strain>
    </source>
</reference>
<protein>
    <submittedName>
        <fullName evidence="2">Uncharacterized protein</fullName>
    </submittedName>
</protein>
<evidence type="ECO:0000313" key="2">
    <source>
        <dbReference type="EMBL" id="GIH24577.1"/>
    </source>
</evidence>
<evidence type="ECO:0000313" key="3">
    <source>
        <dbReference type="Proteomes" id="UP000640052"/>
    </source>
</evidence>
<accession>A0A919Q925</accession>
<feature type="compositionally biased region" description="Pro residues" evidence="1">
    <location>
        <begin position="1"/>
        <end position="19"/>
    </location>
</feature>
<evidence type="ECO:0000256" key="1">
    <source>
        <dbReference type="SAM" id="MobiDB-lite"/>
    </source>
</evidence>